<protein>
    <submittedName>
        <fullName evidence="1">DUF2924 domain-containing protein</fullName>
    </submittedName>
</protein>
<dbReference type="RefSeq" id="WP_382198419.1">
    <property type="nucleotide sequence ID" value="NZ_JBHTBZ010000005.1"/>
</dbReference>
<reference evidence="2" key="1">
    <citation type="journal article" date="2019" name="Int. J. Syst. Evol. Microbiol.">
        <title>The Global Catalogue of Microorganisms (GCM) 10K type strain sequencing project: providing services to taxonomists for standard genome sequencing and annotation.</title>
        <authorList>
            <consortium name="The Broad Institute Genomics Platform"/>
            <consortium name="The Broad Institute Genome Sequencing Center for Infectious Disease"/>
            <person name="Wu L."/>
            <person name="Ma J."/>
        </authorList>
    </citation>
    <scope>NUCLEOTIDE SEQUENCE [LARGE SCALE GENOMIC DNA]</scope>
    <source>
        <strain evidence="2">CCUG 53903</strain>
    </source>
</reference>
<keyword evidence="2" id="KW-1185">Reference proteome</keyword>
<dbReference type="InterPro" id="IPR021322">
    <property type="entry name" value="DUF2924"/>
</dbReference>
<sequence length="170" mass="19510">MSTPAKPNTSNFIAPPSVASQIAQLPELPMPEIKSLWQRLFGNNVPNHNRQFLERRIAYRLQEVEFRKFDAALLDRNKRRIASLLETGKIKKRDRDYRPPAGTLLTREYQGIEHRVIVTQDGQYDFQGRMYPSLSMIAREITGTRWSGPLFFGLKALASPKTAARRGAQR</sequence>
<proteinExistence type="predicted"/>
<name>A0ABW2S6U3_9BURK</name>
<dbReference type="EMBL" id="JBHTBZ010000005">
    <property type="protein sequence ID" value="MFC7459235.1"/>
    <property type="molecule type" value="Genomic_DNA"/>
</dbReference>
<dbReference type="Proteomes" id="UP001596457">
    <property type="component" value="Unassembled WGS sequence"/>
</dbReference>
<dbReference type="Pfam" id="PF11149">
    <property type="entry name" value="DUF2924"/>
    <property type="match status" value="1"/>
</dbReference>
<evidence type="ECO:0000313" key="1">
    <source>
        <dbReference type="EMBL" id="MFC7459235.1"/>
    </source>
</evidence>
<accession>A0ABW2S6U3</accession>
<evidence type="ECO:0000313" key="2">
    <source>
        <dbReference type="Proteomes" id="UP001596457"/>
    </source>
</evidence>
<comment type="caution">
    <text evidence="1">The sequence shown here is derived from an EMBL/GenBank/DDBJ whole genome shotgun (WGS) entry which is preliminary data.</text>
</comment>
<organism evidence="1 2">
    <name type="scientific">Hydrogenophaga defluvii</name>
    <dbReference type="NCBI Taxonomy" id="249410"/>
    <lineage>
        <taxon>Bacteria</taxon>
        <taxon>Pseudomonadati</taxon>
        <taxon>Pseudomonadota</taxon>
        <taxon>Betaproteobacteria</taxon>
        <taxon>Burkholderiales</taxon>
        <taxon>Comamonadaceae</taxon>
        <taxon>Hydrogenophaga</taxon>
    </lineage>
</organism>
<gene>
    <name evidence="1" type="ORF">ACFQU0_02190</name>
</gene>